<organism evidence="2 3">
    <name type="scientific">Agrocybe pediades</name>
    <dbReference type="NCBI Taxonomy" id="84607"/>
    <lineage>
        <taxon>Eukaryota</taxon>
        <taxon>Fungi</taxon>
        <taxon>Dikarya</taxon>
        <taxon>Basidiomycota</taxon>
        <taxon>Agaricomycotina</taxon>
        <taxon>Agaricomycetes</taxon>
        <taxon>Agaricomycetidae</taxon>
        <taxon>Agaricales</taxon>
        <taxon>Agaricineae</taxon>
        <taxon>Strophariaceae</taxon>
        <taxon>Agrocybe</taxon>
    </lineage>
</organism>
<dbReference type="InterPro" id="IPR036610">
    <property type="entry name" value="PEBP-like_sf"/>
</dbReference>
<keyword evidence="1" id="KW-0732">Signal</keyword>
<name>A0A8H4QR09_9AGAR</name>
<dbReference type="Pfam" id="PF01161">
    <property type="entry name" value="PBP"/>
    <property type="match status" value="1"/>
</dbReference>
<dbReference type="CDD" id="cd00866">
    <property type="entry name" value="PEBP_euk"/>
    <property type="match status" value="1"/>
</dbReference>
<evidence type="ECO:0000313" key="2">
    <source>
        <dbReference type="EMBL" id="KAF4615800.1"/>
    </source>
</evidence>
<proteinExistence type="predicted"/>
<evidence type="ECO:0008006" key="4">
    <source>
        <dbReference type="Google" id="ProtNLM"/>
    </source>
</evidence>
<protein>
    <recommendedName>
        <fullName evidence="4">PEBP-like protein</fullName>
    </recommendedName>
</protein>
<dbReference type="PANTHER" id="PTHR11362:SF82">
    <property type="entry name" value="PHOSPHATIDYLETHANOLAMINE-BINDING PROTEIN 4"/>
    <property type="match status" value="1"/>
</dbReference>
<sequence length="224" mass="24532">MLLHLTYLLVALFGTHTGKAAGHGLAEVVDQFHRHNIPEDLHIDFNPLVQLQVTFPQVNGSSISVDAGRQLEKNETLLSPYYSIDGHAGPGPFVIICVDPDAPTPQNRTLSEVRHFMGGNFSLTDARDPHHLVNTTEATTYYHEPRPIRSSAIHRYIFLLYKQSSGYTAAAQTLTNPNYAIVRFNLSSFMNAAGLDQPIGGTFMLVGPDASSPLKSTPPTPALR</sequence>
<accession>A0A8H4QR09</accession>
<reference evidence="2 3" key="1">
    <citation type="submission" date="2019-12" db="EMBL/GenBank/DDBJ databases">
        <authorList>
            <person name="Floudas D."/>
            <person name="Bentzer J."/>
            <person name="Ahren D."/>
            <person name="Johansson T."/>
            <person name="Persson P."/>
            <person name="Tunlid A."/>
        </authorList>
    </citation>
    <scope>NUCLEOTIDE SEQUENCE [LARGE SCALE GENOMIC DNA]</scope>
    <source>
        <strain evidence="2 3">CBS 102.39</strain>
    </source>
</reference>
<dbReference type="InterPro" id="IPR035810">
    <property type="entry name" value="PEBP_euk"/>
</dbReference>
<evidence type="ECO:0000313" key="3">
    <source>
        <dbReference type="Proteomes" id="UP000521872"/>
    </source>
</evidence>
<feature type="chain" id="PRO_5034049250" description="PEBP-like protein" evidence="1">
    <location>
        <begin position="21"/>
        <end position="224"/>
    </location>
</feature>
<dbReference type="AlphaFoldDB" id="A0A8H4QR09"/>
<dbReference type="Proteomes" id="UP000521872">
    <property type="component" value="Unassembled WGS sequence"/>
</dbReference>
<evidence type="ECO:0000256" key="1">
    <source>
        <dbReference type="SAM" id="SignalP"/>
    </source>
</evidence>
<dbReference type="SUPFAM" id="SSF49777">
    <property type="entry name" value="PEBP-like"/>
    <property type="match status" value="1"/>
</dbReference>
<dbReference type="PANTHER" id="PTHR11362">
    <property type="entry name" value="PHOSPHATIDYLETHANOLAMINE-BINDING PROTEIN"/>
    <property type="match status" value="1"/>
</dbReference>
<dbReference type="EMBL" id="JAACJL010000033">
    <property type="protein sequence ID" value="KAF4615800.1"/>
    <property type="molecule type" value="Genomic_DNA"/>
</dbReference>
<dbReference type="InterPro" id="IPR008914">
    <property type="entry name" value="PEBP"/>
</dbReference>
<keyword evidence="3" id="KW-1185">Reference proteome</keyword>
<comment type="caution">
    <text evidence="2">The sequence shown here is derived from an EMBL/GenBank/DDBJ whole genome shotgun (WGS) entry which is preliminary data.</text>
</comment>
<feature type="signal peptide" evidence="1">
    <location>
        <begin position="1"/>
        <end position="20"/>
    </location>
</feature>
<dbReference type="Gene3D" id="3.90.280.10">
    <property type="entry name" value="PEBP-like"/>
    <property type="match status" value="1"/>
</dbReference>
<gene>
    <name evidence="2" type="ORF">D9613_012470</name>
</gene>